<organism evidence="2 3">
    <name type="scientific">Cyclobacterium jeungdonense</name>
    <dbReference type="NCBI Taxonomy" id="708087"/>
    <lineage>
        <taxon>Bacteria</taxon>
        <taxon>Pseudomonadati</taxon>
        <taxon>Bacteroidota</taxon>
        <taxon>Cytophagia</taxon>
        <taxon>Cytophagales</taxon>
        <taxon>Cyclobacteriaceae</taxon>
        <taxon>Cyclobacterium</taxon>
    </lineage>
</organism>
<sequence length="278" mass="31350">MCRTYSSQYISGDRVKLKHGYSRFGVSAAFKMMFFGFGVGVPVLLLGVFGLALPKSGKWMFYVQWVFAIVIAYFAYGYLVKGINGFGMNDNVSFYIILGAVLLFLASFNLQSQNKSKQLRTKLSLFALAGVFGFFLIGANVLPQESATYNSTASGQEMPPTIEQKGELTWYLNKEAAYQKAAETGKLVFVDFHRDRCTNCVAFQKQTQSDAALNAALQNAILYKVYDTSTKFEKYRNDPRFPELKVGLPFFLITDAKENVIYKTNDFKKTDEIKLFLN</sequence>
<keyword evidence="3" id="KW-1185">Reference proteome</keyword>
<dbReference type="PANTHER" id="PTHR32234:SF0">
    <property type="entry name" value="THIOL:DISULFIDE INTERCHANGE PROTEIN DSBD"/>
    <property type="match status" value="1"/>
</dbReference>
<dbReference type="SUPFAM" id="SSF52833">
    <property type="entry name" value="Thioredoxin-like"/>
    <property type="match status" value="1"/>
</dbReference>
<keyword evidence="1" id="KW-1133">Transmembrane helix</keyword>
<evidence type="ECO:0000313" key="2">
    <source>
        <dbReference type="EMBL" id="MDN3690256.1"/>
    </source>
</evidence>
<keyword evidence="1" id="KW-0812">Transmembrane</keyword>
<proteinExistence type="predicted"/>
<evidence type="ECO:0000256" key="1">
    <source>
        <dbReference type="SAM" id="Phobius"/>
    </source>
</evidence>
<dbReference type="RefSeq" id="WP_163383242.1">
    <property type="nucleotide sequence ID" value="NZ_JAUFQS010000047.1"/>
</dbReference>
<feature type="transmembrane region" description="Helical" evidence="1">
    <location>
        <begin position="123"/>
        <end position="142"/>
    </location>
</feature>
<reference evidence="3" key="1">
    <citation type="journal article" date="2019" name="Int. J. Syst. Evol. Microbiol.">
        <title>The Global Catalogue of Microorganisms (GCM) 10K type strain sequencing project: providing services to taxonomists for standard genome sequencing and annotation.</title>
        <authorList>
            <consortium name="The Broad Institute Genomics Platform"/>
            <consortium name="The Broad Institute Genome Sequencing Center for Infectious Disease"/>
            <person name="Wu L."/>
            <person name="Ma J."/>
        </authorList>
    </citation>
    <scope>NUCLEOTIDE SEQUENCE [LARGE SCALE GENOMIC DNA]</scope>
    <source>
        <strain evidence="3">CECT 7706</strain>
    </source>
</reference>
<feature type="transmembrane region" description="Helical" evidence="1">
    <location>
        <begin position="92"/>
        <end position="111"/>
    </location>
</feature>
<dbReference type="PANTHER" id="PTHR32234">
    <property type="entry name" value="THIOL:DISULFIDE INTERCHANGE PROTEIN DSBD"/>
    <property type="match status" value="1"/>
</dbReference>
<dbReference type="Pfam" id="PF13899">
    <property type="entry name" value="Thioredoxin_7"/>
    <property type="match status" value="1"/>
</dbReference>
<dbReference type="Proteomes" id="UP001236663">
    <property type="component" value="Unassembled WGS sequence"/>
</dbReference>
<dbReference type="EMBL" id="JAUFQS010000047">
    <property type="protein sequence ID" value="MDN3690256.1"/>
    <property type="molecule type" value="Genomic_DNA"/>
</dbReference>
<protein>
    <submittedName>
        <fullName evidence="2">Thioredoxin family protein</fullName>
    </submittedName>
</protein>
<keyword evidence="1" id="KW-0472">Membrane</keyword>
<comment type="caution">
    <text evidence="2">The sequence shown here is derived from an EMBL/GenBank/DDBJ whole genome shotgun (WGS) entry which is preliminary data.</text>
</comment>
<dbReference type="InterPro" id="IPR036249">
    <property type="entry name" value="Thioredoxin-like_sf"/>
</dbReference>
<name>A0ABT8CF03_9BACT</name>
<gene>
    <name evidence="2" type="ORF">QWZ15_20710</name>
</gene>
<accession>A0ABT8CF03</accession>
<feature type="transmembrane region" description="Helical" evidence="1">
    <location>
        <begin position="32"/>
        <end position="52"/>
    </location>
</feature>
<feature type="transmembrane region" description="Helical" evidence="1">
    <location>
        <begin position="59"/>
        <end position="80"/>
    </location>
</feature>
<dbReference type="Gene3D" id="3.40.30.10">
    <property type="entry name" value="Glutaredoxin"/>
    <property type="match status" value="1"/>
</dbReference>
<evidence type="ECO:0000313" key="3">
    <source>
        <dbReference type="Proteomes" id="UP001236663"/>
    </source>
</evidence>